<keyword evidence="4" id="KW-0233">DNA recombination</keyword>
<dbReference type="Gene3D" id="3.30.160.390">
    <property type="entry name" value="Integrase, DNA-binding domain"/>
    <property type="match status" value="1"/>
</dbReference>
<dbReference type="SUPFAM" id="SSF56349">
    <property type="entry name" value="DNA breaking-rejoining enzymes"/>
    <property type="match status" value="1"/>
</dbReference>
<protein>
    <recommendedName>
        <fullName evidence="5">Tyr recombinase domain-containing protein</fullName>
    </recommendedName>
</protein>
<keyword evidence="2" id="KW-0229">DNA integration</keyword>
<dbReference type="InterPro" id="IPR050808">
    <property type="entry name" value="Phage_Integrase"/>
</dbReference>
<dbReference type="GeneID" id="61296014"/>
<dbReference type="EMBL" id="FPLJ01000051">
    <property type="protein sequence ID" value="SGY91231.1"/>
    <property type="molecule type" value="Genomic_DNA"/>
</dbReference>
<evidence type="ECO:0000259" key="5">
    <source>
        <dbReference type="PROSITE" id="PS51898"/>
    </source>
</evidence>
<feature type="domain" description="Tyr recombinase" evidence="5">
    <location>
        <begin position="221"/>
        <end position="397"/>
    </location>
</feature>
<dbReference type="Gene3D" id="1.10.443.10">
    <property type="entry name" value="Intergrase catalytic core"/>
    <property type="match status" value="1"/>
</dbReference>
<evidence type="ECO:0000256" key="4">
    <source>
        <dbReference type="ARBA" id="ARBA00023172"/>
    </source>
</evidence>
<dbReference type="InterPro" id="IPR010998">
    <property type="entry name" value="Integrase_recombinase_N"/>
</dbReference>
<reference evidence="6 7" key="1">
    <citation type="submission" date="2016-11" db="EMBL/GenBank/DDBJ databases">
        <authorList>
            <person name="Klemetsen T."/>
        </authorList>
    </citation>
    <scope>NUCLEOTIDE SEQUENCE [LARGE SCALE GENOMIC DNA]</scope>
    <source>
        <strain evidence="6">MT 2528</strain>
    </source>
</reference>
<accession>A0ABY1HCK7</accession>
<dbReference type="Pfam" id="PF13356">
    <property type="entry name" value="Arm-DNA-bind_3"/>
    <property type="match status" value="1"/>
</dbReference>
<dbReference type="InterPro" id="IPR038488">
    <property type="entry name" value="Integrase_DNA-bd_sf"/>
</dbReference>
<dbReference type="Gene3D" id="1.10.150.130">
    <property type="match status" value="1"/>
</dbReference>
<dbReference type="RefSeq" id="WP_075472175.1">
    <property type="nucleotide sequence ID" value="NZ_CAWQZC010000144.1"/>
</dbReference>
<keyword evidence="7" id="KW-1185">Reference proteome</keyword>
<evidence type="ECO:0000313" key="6">
    <source>
        <dbReference type="EMBL" id="SGY91231.1"/>
    </source>
</evidence>
<dbReference type="InterPro" id="IPR011010">
    <property type="entry name" value="DNA_brk_join_enz"/>
</dbReference>
<gene>
    <name evidence="6" type="ORF">MT2528_2116</name>
</gene>
<proteinExistence type="inferred from homology"/>
<organism evidence="6 7">
    <name type="scientific">Moritella viscosa</name>
    <dbReference type="NCBI Taxonomy" id="80854"/>
    <lineage>
        <taxon>Bacteria</taxon>
        <taxon>Pseudomonadati</taxon>
        <taxon>Pseudomonadota</taxon>
        <taxon>Gammaproteobacteria</taxon>
        <taxon>Alteromonadales</taxon>
        <taxon>Moritellaceae</taxon>
        <taxon>Moritella</taxon>
    </lineage>
</organism>
<dbReference type="InterPro" id="IPR013762">
    <property type="entry name" value="Integrase-like_cat_sf"/>
</dbReference>
<dbReference type="Pfam" id="PF00589">
    <property type="entry name" value="Phage_integrase"/>
    <property type="match status" value="1"/>
</dbReference>
<sequence length="405" mass="45650">MTIKTTSNNPNSITTKKFKFTNANLKSLPANPSNSSSTELEVSDTEVIGLKCLSGKTGNKRFLLRYKFNGRKCSIAIGRFPDIDINQARKVARKYKGMIADGIDPKAERDNQVDYPTVKSFFYDTYLPLAKRRKKTWGIDEKRFRKHCNAIAHIKYNELTVSHVMKLHLGLSETKYKGEYYAPATCNRILALLKTMGKLAHSMLDIINAADRVSLLPENNARTRYCDIDETKRIIKAARAYPQPSIGNFIALLHLIGCREGELRFRVHSDINYEKRTLTIPRTKNGTYHIIYLSDLMIEILQSTPKISGNNYVFPAPHKKGKPIGAPRYSFDIIKRTAKIDNPDEVLLHTARHSVASNLISNGVDISAVQKLLNHKDISSTLRYAKLSEGKQRETASMISSMVGG</sequence>
<keyword evidence="3" id="KW-0238">DNA-binding</keyword>
<dbReference type="InterPro" id="IPR025166">
    <property type="entry name" value="Integrase_DNA_bind_dom"/>
</dbReference>
<comment type="caution">
    <text evidence="6">The sequence shown here is derived from an EMBL/GenBank/DDBJ whole genome shotgun (WGS) entry which is preliminary data.</text>
</comment>
<dbReference type="PANTHER" id="PTHR30629">
    <property type="entry name" value="PROPHAGE INTEGRASE"/>
    <property type="match status" value="1"/>
</dbReference>
<dbReference type="CDD" id="cd00796">
    <property type="entry name" value="INT_Rci_Hp1_C"/>
    <property type="match status" value="1"/>
</dbReference>
<dbReference type="InterPro" id="IPR002104">
    <property type="entry name" value="Integrase_catalytic"/>
</dbReference>
<dbReference type="Proteomes" id="UP000182660">
    <property type="component" value="Unassembled WGS sequence"/>
</dbReference>
<evidence type="ECO:0000256" key="3">
    <source>
        <dbReference type="ARBA" id="ARBA00023125"/>
    </source>
</evidence>
<name>A0ABY1HCK7_9GAMM</name>
<comment type="similarity">
    <text evidence="1">Belongs to the 'phage' integrase family.</text>
</comment>
<dbReference type="PROSITE" id="PS51898">
    <property type="entry name" value="TYR_RECOMBINASE"/>
    <property type="match status" value="1"/>
</dbReference>
<dbReference type="PANTHER" id="PTHR30629:SF2">
    <property type="entry name" value="PROPHAGE INTEGRASE INTS-RELATED"/>
    <property type="match status" value="1"/>
</dbReference>
<evidence type="ECO:0000256" key="1">
    <source>
        <dbReference type="ARBA" id="ARBA00008857"/>
    </source>
</evidence>
<evidence type="ECO:0000313" key="7">
    <source>
        <dbReference type="Proteomes" id="UP000182660"/>
    </source>
</evidence>
<evidence type="ECO:0000256" key="2">
    <source>
        <dbReference type="ARBA" id="ARBA00022908"/>
    </source>
</evidence>